<protein>
    <submittedName>
        <fullName evidence="1">Uncharacterized protein</fullName>
    </submittedName>
</protein>
<name>A0ACC3NQ89_9PEZI</name>
<reference evidence="1" key="1">
    <citation type="submission" date="2023-07" db="EMBL/GenBank/DDBJ databases">
        <title>Black Yeasts Isolated from many extreme environments.</title>
        <authorList>
            <person name="Coleine C."/>
            <person name="Stajich J.E."/>
            <person name="Selbmann L."/>
        </authorList>
    </citation>
    <scope>NUCLEOTIDE SEQUENCE</scope>
    <source>
        <strain evidence="1">CCFEE 5714</strain>
    </source>
</reference>
<gene>
    <name evidence="1" type="ORF">LTR37_003576</name>
</gene>
<dbReference type="Proteomes" id="UP001281147">
    <property type="component" value="Unassembled WGS sequence"/>
</dbReference>
<evidence type="ECO:0000313" key="2">
    <source>
        <dbReference type="Proteomes" id="UP001281147"/>
    </source>
</evidence>
<keyword evidence="2" id="KW-1185">Reference proteome</keyword>
<evidence type="ECO:0000313" key="1">
    <source>
        <dbReference type="EMBL" id="KAK3720913.1"/>
    </source>
</evidence>
<comment type="caution">
    <text evidence="1">The sequence shown here is derived from an EMBL/GenBank/DDBJ whole genome shotgun (WGS) entry which is preliminary data.</text>
</comment>
<sequence>MFSTSLRRRVSFTSSVKSLTASLRLRESQLTTHDLEIPFGSNFDLSSGKTPSERQLRVLLLSHSAVSEPKLDTTFKRIQHFASLTGGEDLAIVFLLHRAPVKSFVTAKQLTTGHGENDSNVEGIHGYSKLQAEMINHSEVPYIPTLPLCKPEGLADLLKKHFTSLTRPPPNHKAMATSFELLQLCTANPPMSQQTAFILTDLFTDLRDLARACSSVGSAPNSSPPTARLATSQECDVPELSLDMSRQGADSSATHRLKRLRDLVGDQECQDIIDFWQEEWTVD</sequence>
<organism evidence="1 2">
    <name type="scientific">Vermiconidia calcicola</name>
    <dbReference type="NCBI Taxonomy" id="1690605"/>
    <lineage>
        <taxon>Eukaryota</taxon>
        <taxon>Fungi</taxon>
        <taxon>Dikarya</taxon>
        <taxon>Ascomycota</taxon>
        <taxon>Pezizomycotina</taxon>
        <taxon>Dothideomycetes</taxon>
        <taxon>Dothideomycetidae</taxon>
        <taxon>Mycosphaerellales</taxon>
        <taxon>Extremaceae</taxon>
        <taxon>Vermiconidia</taxon>
    </lineage>
</organism>
<dbReference type="EMBL" id="JAUTXU010000020">
    <property type="protein sequence ID" value="KAK3720913.1"/>
    <property type="molecule type" value="Genomic_DNA"/>
</dbReference>
<proteinExistence type="predicted"/>
<accession>A0ACC3NQ89</accession>